<name>A0A9K3J097_HELAN</name>
<protein>
    <submittedName>
        <fullName evidence="2">Uncharacterized protein</fullName>
    </submittedName>
</protein>
<reference evidence="2" key="1">
    <citation type="journal article" date="2017" name="Nature">
        <title>The sunflower genome provides insights into oil metabolism, flowering and Asterid evolution.</title>
        <authorList>
            <person name="Badouin H."/>
            <person name="Gouzy J."/>
            <person name="Grassa C.J."/>
            <person name="Murat F."/>
            <person name="Staton S.E."/>
            <person name="Cottret L."/>
            <person name="Lelandais-Briere C."/>
            <person name="Owens G.L."/>
            <person name="Carrere S."/>
            <person name="Mayjonade B."/>
            <person name="Legrand L."/>
            <person name="Gill N."/>
            <person name="Kane N.C."/>
            <person name="Bowers J.E."/>
            <person name="Hubner S."/>
            <person name="Bellec A."/>
            <person name="Berard A."/>
            <person name="Berges H."/>
            <person name="Blanchet N."/>
            <person name="Boniface M.C."/>
            <person name="Brunel D."/>
            <person name="Catrice O."/>
            <person name="Chaidir N."/>
            <person name="Claudel C."/>
            <person name="Donnadieu C."/>
            <person name="Faraut T."/>
            <person name="Fievet G."/>
            <person name="Helmstetter N."/>
            <person name="King M."/>
            <person name="Knapp S.J."/>
            <person name="Lai Z."/>
            <person name="Le Paslier M.C."/>
            <person name="Lippi Y."/>
            <person name="Lorenzon L."/>
            <person name="Mandel J.R."/>
            <person name="Marage G."/>
            <person name="Marchand G."/>
            <person name="Marquand E."/>
            <person name="Bret-Mestries E."/>
            <person name="Morien E."/>
            <person name="Nambeesan S."/>
            <person name="Nguyen T."/>
            <person name="Pegot-Espagnet P."/>
            <person name="Pouilly N."/>
            <person name="Raftis F."/>
            <person name="Sallet E."/>
            <person name="Schiex T."/>
            <person name="Thomas J."/>
            <person name="Vandecasteele C."/>
            <person name="Vares D."/>
            <person name="Vear F."/>
            <person name="Vautrin S."/>
            <person name="Crespi M."/>
            <person name="Mangin B."/>
            <person name="Burke J.M."/>
            <person name="Salse J."/>
            <person name="Munos S."/>
            <person name="Vincourt P."/>
            <person name="Rieseberg L.H."/>
            <person name="Langlade N.B."/>
        </authorList>
    </citation>
    <scope>NUCLEOTIDE SEQUENCE</scope>
    <source>
        <tissue evidence="2">Leaves</tissue>
    </source>
</reference>
<reference evidence="2" key="2">
    <citation type="submission" date="2020-06" db="EMBL/GenBank/DDBJ databases">
        <title>Helianthus annuus Genome sequencing and assembly Release 2.</title>
        <authorList>
            <person name="Gouzy J."/>
            <person name="Langlade N."/>
            <person name="Munos S."/>
        </authorList>
    </citation>
    <scope>NUCLEOTIDE SEQUENCE</scope>
    <source>
        <tissue evidence="2">Leaves</tissue>
    </source>
</reference>
<proteinExistence type="predicted"/>
<gene>
    <name evidence="2" type="ORF">HanXRQr2_Chr05g0218431</name>
</gene>
<feature type="region of interest" description="Disordered" evidence="1">
    <location>
        <begin position="15"/>
        <end position="34"/>
    </location>
</feature>
<dbReference type="EMBL" id="MNCJ02000320">
    <property type="protein sequence ID" value="KAF5806189.1"/>
    <property type="molecule type" value="Genomic_DNA"/>
</dbReference>
<keyword evidence="3" id="KW-1185">Reference proteome</keyword>
<comment type="caution">
    <text evidence="2">The sequence shown here is derived from an EMBL/GenBank/DDBJ whole genome shotgun (WGS) entry which is preliminary data.</text>
</comment>
<dbReference type="Proteomes" id="UP000215914">
    <property type="component" value="Unassembled WGS sequence"/>
</dbReference>
<organism evidence="2 3">
    <name type="scientific">Helianthus annuus</name>
    <name type="common">Common sunflower</name>
    <dbReference type="NCBI Taxonomy" id="4232"/>
    <lineage>
        <taxon>Eukaryota</taxon>
        <taxon>Viridiplantae</taxon>
        <taxon>Streptophyta</taxon>
        <taxon>Embryophyta</taxon>
        <taxon>Tracheophyta</taxon>
        <taxon>Spermatophyta</taxon>
        <taxon>Magnoliopsida</taxon>
        <taxon>eudicotyledons</taxon>
        <taxon>Gunneridae</taxon>
        <taxon>Pentapetalae</taxon>
        <taxon>asterids</taxon>
        <taxon>campanulids</taxon>
        <taxon>Asterales</taxon>
        <taxon>Asteraceae</taxon>
        <taxon>Asteroideae</taxon>
        <taxon>Heliantheae alliance</taxon>
        <taxon>Heliantheae</taxon>
        <taxon>Helianthus</taxon>
    </lineage>
</organism>
<sequence length="52" mass="6112">MIKKYTVFVKRDHGLGGKHGRSKKFGESSKTEKDASYYLVDSRTWKTFRRSL</sequence>
<feature type="compositionally biased region" description="Basic and acidic residues" evidence="1">
    <location>
        <begin position="24"/>
        <end position="34"/>
    </location>
</feature>
<dbReference type="AlphaFoldDB" id="A0A9K3J097"/>
<dbReference type="Gramene" id="mRNA:HanXRQr2_Chr05g0218431">
    <property type="protein sequence ID" value="CDS:HanXRQr2_Chr05g0218431.1"/>
    <property type="gene ID" value="HanXRQr2_Chr05g0218431"/>
</dbReference>
<accession>A0A9K3J097</accession>
<evidence type="ECO:0000313" key="2">
    <source>
        <dbReference type="EMBL" id="KAF5806189.1"/>
    </source>
</evidence>
<evidence type="ECO:0000313" key="3">
    <source>
        <dbReference type="Proteomes" id="UP000215914"/>
    </source>
</evidence>
<evidence type="ECO:0000256" key="1">
    <source>
        <dbReference type="SAM" id="MobiDB-lite"/>
    </source>
</evidence>